<dbReference type="InterPro" id="IPR020946">
    <property type="entry name" value="Flavin_mOase-like"/>
</dbReference>
<evidence type="ECO:0000313" key="6">
    <source>
        <dbReference type="EMBL" id="ETO18769.1"/>
    </source>
</evidence>
<evidence type="ECO:0000256" key="4">
    <source>
        <dbReference type="ARBA" id="ARBA00023002"/>
    </source>
</evidence>
<proteinExistence type="inferred from homology"/>
<keyword evidence="5" id="KW-0732">Signal</keyword>
<feature type="non-terminal residue" evidence="6">
    <location>
        <position position="305"/>
    </location>
</feature>
<dbReference type="AlphaFoldDB" id="X6MZ48"/>
<evidence type="ECO:0000256" key="3">
    <source>
        <dbReference type="ARBA" id="ARBA00022827"/>
    </source>
</evidence>
<gene>
    <name evidence="6" type="ORF">RFI_18482</name>
</gene>
<keyword evidence="2" id="KW-0285">Flavoprotein</keyword>
<comment type="caution">
    <text evidence="6">The sequence shown here is derived from an EMBL/GenBank/DDBJ whole genome shotgun (WGS) entry which is preliminary data.</text>
</comment>
<dbReference type="SUPFAM" id="SSF51905">
    <property type="entry name" value="FAD/NAD(P)-binding domain"/>
    <property type="match status" value="1"/>
</dbReference>
<keyword evidence="7" id="KW-1185">Reference proteome</keyword>
<reference evidence="6 7" key="1">
    <citation type="journal article" date="2013" name="Curr. Biol.">
        <title>The Genome of the Foraminiferan Reticulomyxa filosa.</title>
        <authorList>
            <person name="Glockner G."/>
            <person name="Hulsmann N."/>
            <person name="Schleicher M."/>
            <person name="Noegel A.A."/>
            <person name="Eichinger L."/>
            <person name="Gallinger C."/>
            <person name="Pawlowski J."/>
            <person name="Sierra R."/>
            <person name="Euteneuer U."/>
            <person name="Pillet L."/>
            <person name="Moustafa A."/>
            <person name="Platzer M."/>
            <person name="Groth M."/>
            <person name="Szafranski K."/>
            <person name="Schliwa M."/>
        </authorList>
    </citation>
    <scope>NUCLEOTIDE SEQUENCE [LARGE SCALE GENOMIC DNA]</scope>
</reference>
<dbReference type="Pfam" id="PF00743">
    <property type="entry name" value="FMO-like"/>
    <property type="match status" value="1"/>
</dbReference>
<evidence type="ECO:0000256" key="2">
    <source>
        <dbReference type="ARBA" id="ARBA00022630"/>
    </source>
</evidence>
<dbReference type="Gene3D" id="3.50.50.60">
    <property type="entry name" value="FAD/NAD(P)-binding domain"/>
    <property type="match status" value="1"/>
</dbReference>
<name>X6MZ48_RETFI</name>
<dbReference type="OMA" id="SHVRANI"/>
<dbReference type="PANTHER" id="PTHR23023">
    <property type="entry name" value="DIMETHYLANILINE MONOOXYGENASE"/>
    <property type="match status" value="1"/>
</dbReference>
<evidence type="ECO:0000313" key="7">
    <source>
        <dbReference type="Proteomes" id="UP000023152"/>
    </source>
</evidence>
<dbReference type="InterPro" id="IPR050346">
    <property type="entry name" value="FMO-like"/>
</dbReference>
<evidence type="ECO:0000256" key="1">
    <source>
        <dbReference type="ARBA" id="ARBA00009183"/>
    </source>
</evidence>
<feature type="signal peptide" evidence="5">
    <location>
        <begin position="1"/>
        <end position="19"/>
    </location>
</feature>
<dbReference type="InterPro" id="IPR036188">
    <property type="entry name" value="FAD/NAD-bd_sf"/>
</dbReference>
<keyword evidence="6" id="KW-0503">Monooxygenase</keyword>
<dbReference type="GO" id="GO:0004499">
    <property type="term" value="F:N,N-dimethylaniline monooxygenase activity"/>
    <property type="evidence" value="ECO:0007669"/>
    <property type="project" value="InterPro"/>
</dbReference>
<organism evidence="6 7">
    <name type="scientific">Reticulomyxa filosa</name>
    <dbReference type="NCBI Taxonomy" id="46433"/>
    <lineage>
        <taxon>Eukaryota</taxon>
        <taxon>Sar</taxon>
        <taxon>Rhizaria</taxon>
        <taxon>Retaria</taxon>
        <taxon>Foraminifera</taxon>
        <taxon>Monothalamids</taxon>
        <taxon>Reticulomyxidae</taxon>
        <taxon>Reticulomyxa</taxon>
    </lineage>
</organism>
<dbReference type="OrthoDB" id="66881at2759"/>
<protein>
    <submittedName>
        <fullName evidence="6">Monooxygenase</fullName>
    </submittedName>
</protein>
<sequence>MFARYLGVLIANCGRICVALTVTSPVVKEEQATNTKAGQGVNDKVLVIGGGWSGLVALKELKAYGFRNVRLLEASSNIGGQWDLKNPSAQTWSHVRANISKMNMHYPDFPYPINAKEPLHSTIHELHQYLLDYSEAFGLAPHIQFNSAVRSIEPVDTKVVETFDRVVVCTGRFGQPRLPPLPGKFDGEVKILTDVKNTNFENKRLVVVGNSISAVDVMELSCLSGIKDVTCVYRNPRWYVSLWMPDGTPFEQTSRKFSDFSLTKKRLSKFGYDLTKYGFVKPNDADVNSGKQKTGVSLCRSFDYW</sequence>
<keyword evidence="3" id="KW-0274">FAD</keyword>
<dbReference type="EMBL" id="ASPP01014421">
    <property type="protein sequence ID" value="ETO18769.1"/>
    <property type="molecule type" value="Genomic_DNA"/>
</dbReference>
<accession>X6MZ48</accession>
<dbReference type="GO" id="GO:0050661">
    <property type="term" value="F:NADP binding"/>
    <property type="evidence" value="ECO:0007669"/>
    <property type="project" value="InterPro"/>
</dbReference>
<dbReference type="GO" id="GO:0050660">
    <property type="term" value="F:flavin adenine dinucleotide binding"/>
    <property type="evidence" value="ECO:0007669"/>
    <property type="project" value="InterPro"/>
</dbReference>
<evidence type="ECO:0000256" key="5">
    <source>
        <dbReference type="SAM" id="SignalP"/>
    </source>
</evidence>
<dbReference type="Proteomes" id="UP000023152">
    <property type="component" value="Unassembled WGS sequence"/>
</dbReference>
<keyword evidence="4" id="KW-0560">Oxidoreductase</keyword>
<feature type="chain" id="PRO_5004975491" evidence="5">
    <location>
        <begin position="20"/>
        <end position="305"/>
    </location>
</feature>
<comment type="similarity">
    <text evidence="1">Belongs to the FMO family.</text>
</comment>